<dbReference type="Gene3D" id="1.10.30.10">
    <property type="entry name" value="High mobility group box domain"/>
    <property type="match status" value="2"/>
</dbReference>
<evidence type="ECO:0000256" key="3">
    <source>
        <dbReference type="SAM" id="Coils"/>
    </source>
</evidence>
<dbReference type="Pfam" id="PF00505">
    <property type="entry name" value="HMG_box"/>
    <property type="match status" value="2"/>
</dbReference>
<dbReference type="InterPro" id="IPR050342">
    <property type="entry name" value="HMGB"/>
</dbReference>
<feature type="coiled-coil region" evidence="3">
    <location>
        <begin position="735"/>
        <end position="762"/>
    </location>
</feature>
<evidence type="ECO:0000313" key="6">
    <source>
        <dbReference type="EMBL" id="KAL2916236.1"/>
    </source>
</evidence>
<dbReference type="Proteomes" id="UP001527925">
    <property type="component" value="Unassembled WGS sequence"/>
</dbReference>
<dbReference type="Pfam" id="PF16761">
    <property type="entry name" value="Clr2_transil"/>
    <property type="match status" value="1"/>
</dbReference>
<evidence type="ECO:0000256" key="1">
    <source>
        <dbReference type="ARBA" id="ARBA00023125"/>
    </source>
</evidence>
<feature type="compositionally biased region" description="Polar residues" evidence="4">
    <location>
        <begin position="647"/>
        <end position="662"/>
    </location>
</feature>
<feature type="compositionally biased region" description="Basic residues" evidence="4">
    <location>
        <begin position="602"/>
        <end position="612"/>
    </location>
</feature>
<proteinExistence type="predicted"/>
<sequence>MLLRSLPPPARSDGVPVLLPATHFREADANTLVSLLVQLTPQVSQCAGGDGVHIAHTATLAGLPHGYRLYLSTTSHGVVLITGHPSGRYFESPAEFVQHLLWLFDAQVQARACDCRLCQQQAQQQQAQQQQQQQQAQQQPHPGQMAAVHTAKPAQMTLAQSAHSPFAPSPFQPQWFREDPMASMNVAAAHMNMMSMALQMGSAHSPGGQVAHLGFTQQSPAVSAPGQPFAQSVAPSPVAAAGFSSLPHAPVASPSISQHLPQGTAPHPQQHQAQHSQQYAPQLSPAPAAVPQMHNRPMSHASAHMMAQTSMAPSHPQTPMQAPPAAPAPTQTPAAKQSQPKQAQSSTKRQRESQKQQQQQQQQQQDSAAAFLAPAVTPAPPTRTPRASKAAAQRQQQRLLEQQEQELQLHSDDAGSQHAGGAADKEGPMDPVTEERFKRRYAMLRQEFEKVEKQIGKFDRAIATARKKMDRLKFERQVLLQMFVAHDAQQRGSDQGSSVCYAFSGPVTCVHMLTHGLAWIWMQDDDSSVEENPSKKAAHSRTVSGQDSEANHANDSGDGEEDDEGGDDGRDGEEDGADVGGGGYDDEDEGEDDDTGTASTTPKRKRNPRKRPKVVDPNAPKRPANAFMLFCDMQRENLKEERKELQKSQTSGEQEASTSNLTKMLGHRWRSLSEAERQHYHDLFREQVKQYDRDLSEYFRSNPNAVYADMVESTSLLPDMSDDPNAPKKPANVFFVFCEMEREQLKEQRRKLKEALPGSEEEAGLSNITKALGQKWRSLSDAERQVYQDRFRQQLETYTQYVEQKLLSMPLEAVAKVAAKRAGGAGIGLANHGGAAALRAADDGLPASELHSEAAISLEEFGVDLDDEPAAPVAAVAVAAAAAVRHGSNGAAAPAPAVGVAGAGAVSVVDTDAMEEDPDDVDLGDLDVDDLDEDDEDDEGGDGESSEE</sequence>
<feature type="compositionally biased region" description="Low complexity" evidence="4">
    <location>
        <begin position="328"/>
        <end position="347"/>
    </location>
</feature>
<feature type="compositionally biased region" description="Low complexity" evidence="4">
    <location>
        <begin position="384"/>
        <end position="406"/>
    </location>
</feature>
<dbReference type="CDD" id="cd22016">
    <property type="entry name" value="HMG-box_NHP10-like"/>
    <property type="match status" value="1"/>
</dbReference>
<evidence type="ECO:0000259" key="5">
    <source>
        <dbReference type="PROSITE" id="PS50118"/>
    </source>
</evidence>
<feature type="compositionally biased region" description="Acidic residues" evidence="4">
    <location>
        <begin position="912"/>
        <end position="948"/>
    </location>
</feature>
<reference evidence="6 7" key="1">
    <citation type="submission" date="2023-09" db="EMBL/GenBank/DDBJ databases">
        <title>Pangenome analysis of Batrachochytrium dendrobatidis and related Chytrids.</title>
        <authorList>
            <person name="Yacoub M.N."/>
            <person name="Stajich J.E."/>
            <person name="James T.Y."/>
        </authorList>
    </citation>
    <scope>NUCLEOTIDE SEQUENCE [LARGE SCALE GENOMIC DNA]</scope>
    <source>
        <strain evidence="6 7">JEL0888</strain>
    </source>
</reference>
<feature type="DNA-binding region" description="HMG box" evidence="2">
    <location>
        <begin position="727"/>
        <end position="806"/>
    </location>
</feature>
<dbReference type="SUPFAM" id="SSF47095">
    <property type="entry name" value="HMG-box"/>
    <property type="match status" value="2"/>
</dbReference>
<keyword evidence="3" id="KW-0175">Coiled coil</keyword>
<feature type="compositionally biased region" description="Low complexity" evidence="4">
    <location>
        <begin position="355"/>
        <end position="376"/>
    </location>
</feature>
<feature type="compositionally biased region" description="Polar residues" evidence="4">
    <location>
        <begin position="541"/>
        <end position="554"/>
    </location>
</feature>
<protein>
    <submittedName>
        <fullName evidence="6">Non-histone protein</fullName>
    </submittedName>
</protein>
<dbReference type="InterPro" id="IPR009071">
    <property type="entry name" value="HMG_box_dom"/>
</dbReference>
<feature type="region of interest" description="Disordered" evidence="4">
    <location>
        <begin position="249"/>
        <end position="431"/>
    </location>
</feature>
<accession>A0ABR4N9P3</accession>
<comment type="caution">
    <text evidence="6">The sequence shown here is derived from an EMBL/GenBank/DDBJ whole genome shotgun (WGS) entry which is preliminary data.</text>
</comment>
<feature type="domain" description="HMG box" evidence="5">
    <location>
        <begin position="620"/>
        <end position="699"/>
    </location>
</feature>
<evidence type="ECO:0000256" key="4">
    <source>
        <dbReference type="SAM" id="MobiDB-lite"/>
    </source>
</evidence>
<gene>
    <name evidence="6" type="primary">NHP10</name>
    <name evidence="6" type="ORF">HK105_204327</name>
</gene>
<dbReference type="PANTHER" id="PTHR48112">
    <property type="entry name" value="HIGH MOBILITY GROUP PROTEIN DSP1"/>
    <property type="match status" value="1"/>
</dbReference>
<evidence type="ECO:0000313" key="7">
    <source>
        <dbReference type="Proteomes" id="UP001527925"/>
    </source>
</evidence>
<name>A0ABR4N9P3_9FUNG</name>
<dbReference type="InterPro" id="IPR036910">
    <property type="entry name" value="HMG_box_dom_sf"/>
</dbReference>
<feature type="region of interest" description="Disordered" evidence="4">
    <location>
        <begin position="132"/>
        <end position="171"/>
    </location>
</feature>
<feature type="compositionally biased region" description="Basic and acidic residues" evidence="4">
    <location>
        <begin position="633"/>
        <end position="646"/>
    </location>
</feature>
<organism evidence="6 7">
    <name type="scientific">Polyrhizophydium stewartii</name>
    <dbReference type="NCBI Taxonomy" id="2732419"/>
    <lineage>
        <taxon>Eukaryota</taxon>
        <taxon>Fungi</taxon>
        <taxon>Fungi incertae sedis</taxon>
        <taxon>Chytridiomycota</taxon>
        <taxon>Chytridiomycota incertae sedis</taxon>
        <taxon>Chytridiomycetes</taxon>
        <taxon>Rhizophydiales</taxon>
        <taxon>Rhizophydiales incertae sedis</taxon>
        <taxon>Polyrhizophydium</taxon>
    </lineage>
</organism>
<dbReference type="InterPro" id="IPR031915">
    <property type="entry name" value="Clr2_N"/>
</dbReference>
<evidence type="ECO:0000256" key="2">
    <source>
        <dbReference type="PROSITE-ProRule" id="PRU00267"/>
    </source>
</evidence>
<dbReference type="PANTHER" id="PTHR48112:SF22">
    <property type="entry name" value="MITOCHONDRIAL TRANSCRIPTION FACTOR A, ISOFORM B"/>
    <property type="match status" value="1"/>
</dbReference>
<feature type="domain" description="HMG box" evidence="5">
    <location>
        <begin position="727"/>
        <end position="806"/>
    </location>
</feature>
<feature type="region of interest" description="Disordered" evidence="4">
    <location>
        <begin position="909"/>
        <end position="948"/>
    </location>
</feature>
<keyword evidence="2" id="KW-0539">Nucleus</keyword>
<dbReference type="EMBL" id="JADGIZ020000018">
    <property type="protein sequence ID" value="KAL2916236.1"/>
    <property type="molecule type" value="Genomic_DNA"/>
</dbReference>
<feature type="compositionally biased region" description="Acidic residues" evidence="4">
    <location>
        <begin position="557"/>
        <end position="577"/>
    </location>
</feature>
<dbReference type="PROSITE" id="PS50118">
    <property type="entry name" value="HMG_BOX_2"/>
    <property type="match status" value="2"/>
</dbReference>
<keyword evidence="1 2" id="KW-0238">DNA-binding</keyword>
<keyword evidence="7" id="KW-1185">Reference proteome</keyword>
<dbReference type="SMART" id="SM00398">
    <property type="entry name" value="HMG"/>
    <property type="match status" value="2"/>
</dbReference>
<feature type="compositionally biased region" description="Low complexity" evidence="4">
    <location>
        <begin position="265"/>
        <end position="282"/>
    </location>
</feature>
<feature type="compositionally biased region" description="Acidic residues" evidence="4">
    <location>
        <begin position="584"/>
        <end position="595"/>
    </location>
</feature>
<feature type="DNA-binding region" description="HMG box" evidence="2">
    <location>
        <begin position="620"/>
        <end position="699"/>
    </location>
</feature>
<feature type="region of interest" description="Disordered" evidence="4">
    <location>
        <begin position="528"/>
        <end position="662"/>
    </location>
</feature>